<gene>
    <name evidence="1" type="ORF">BJA5080_03418</name>
</gene>
<reference evidence="1 2" key="1">
    <citation type="journal article" date="2014" name="BMC Genomics">
        <title>Comparative genomics of Bradyrhizobium japonicum CPAC 15 and Bradyrhizobium diazoefficiens CPAC 7: elite model strains for understanding symbiotic performance with soybean.</title>
        <authorList>
            <person name="Siqueira A.F."/>
            <person name="Ormeno-Orrillo E."/>
            <person name="Souza R.C."/>
            <person name="Rodrigues E.P."/>
            <person name="Almeida L.G."/>
            <person name="Barcellos F.G."/>
            <person name="Batista J.S."/>
            <person name="Nakatami A.S."/>
            <person name="Martinez-Romero E."/>
            <person name="Vasconcelos A.T."/>
            <person name="Hungria M."/>
        </authorList>
    </citation>
    <scope>NUCLEOTIDE SEQUENCE [LARGE SCALE GENOMIC DNA]</scope>
    <source>
        <strain evidence="1 2">SEMIA 5080</strain>
    </source>
</reference>
<evidence type="ECO:0000313" key="2">
    <source>
        <dbReference type="Proteomes" id="UP000024900"/>
    </source>
</evidence>
<name>A0A837CC31_9BRAD</name>
<proteinExistence type="predicted"/>
<organism evidence="1 2">
    <name type="scientific">Bradyrhizobium diazoefficiens SEMIA 5080</name>
    <dbReference type="NCBI Taxonomy" id="754504"/>
    <lineage>
        <taxon>Bacteria</taxon>
        <taxon>Pseudomonadati</taxon>
        <taxon>Pseudomonadota</taxon>
        <taxon>Alphaproteobacteria</taxon>
        <taxon>Hyphomicrobiales</taxon>
        <taxon>Nitrobacteraceae</taxon>
        <taxon>Bradyrhizobium</taxon>
    </lineage>
</organism>
<comment type="caution">
    <text evidence="1">The sequence shown here is derived from an EMBL/GenBank/DDBJ whole genome shotgun (WGS) entry which is preliminary data.</text>
</comment>
<dbReference type="RefSeq" id="WP_028176099.1">
    <property type="nucleotide sequence ID" value="NZ_ADOU02000005.1"/>
</dbReference>
<dbReference type="AlphaFoldDB" id="A0A837CC31"/>
<protein>
    <submittedName>
        <fullName evidence="1">Uncharacterized protein</fullName>
    </submittedName>
</protein>
<evidence type="ECO:0000313" key="1">
    <source>
        <dbReference type="EMBL" id="KGJ66799.1"/>
    </source>
</evidence>
<dbReference type="EMBL" id="ADOU02000005">
    <property type="protein sequence ID" value="KGJ66799.1"/>
    <property type="molecule type" value="Genomic_DNA"/>
</dbReference>
<accession>A0A837CC31</accession>
<sequence length="76" mass="8843">MSNSRSQTIEWDGNALSGWVDLDGTPTKVSADRETIHAHAHGFSDALIWEIDQHRDEIFEKLLPFFKEQKRYFQHG</sequence>
<dbReference type="Proteomes" id="UP000024900">
    <property type="component" value="Unassembled WGS sequence"/>
</dbReference>